<dbReference type="GO" id="GO:0006541">
    <property type="term" value="P:glutamine metabolic process"/>
    <property type="evidence" value="ECO:0007669"/>
    <property type="project" value="TreeGrafter"/>
</dbReference>
<dbReference type="GO" id="GO:0005524">
    <property type="term" value="F:ATP binding"/>
    <property type="evidence" value="ECO:0007669"/>
    <property type="project" value="UniProtKB-KW"/>
</dbReference>
<dbReference type="OrthoDB" id="434at2759"/>
<dbReference type="AlphaFoldDB" id="A0A9Q1B9I9"/>
<evidence type="ECO:0000313" key="4">
    <source>
        <dbReference type="EMBL" id="KAJ8018215.1"/>
    </source>
</evidence>
<gene>
    <name evidence="4" type="ORF">HOLleu_43921</name>
</gene>
<evidence type="ECO:0000256" key="1">
    <source>
        <dbReference type="ARBA" id="ARBA00022598"/>
    </source>
</evidence>
<dbReference type="EMBL" id="JAIZAY010000530">
    <property type="protein sequence ID" value="KAJ8018215.1"/>
    <property type="molecule type" value="Genomic_DNA"/>
</dbReference>
<dbReference type="SUPFAM" id="SSF56059">
    <property type="entry name" value="Glutathione synthetase ATP-binding domain-like"/>
    <property type="match status" value="1"/>
</dbReference>
<name>A0A9Q1B9I9_HOLLE</name>
<evidence type="ECO:0000313" key="5">
    <source>
        <dbReference type="Proteomes" id="UP001152320"/>
    </source>
</evidence>
<keyword evidence="1" id="KW-0436">Ligase</keyword>
<dbReference type="PANTHER" id="PTHR11405">
    <property type="entry name" value="CARBAMOYLTRANSFERASE FAMILY MEMBER"/>
    <property type="match status" value="1"/>
</dbReference>
<evidence type="ECO:0000256" key="3">
    <source>
        <dbReference type="ARBA" id="ARBA00022840"/>
    </source>
</evidence>
<organism evidence="4 5">
    <name type="scientific">Holothuria leucospilota</name>
    <name type="common">Black long sea cucumber</name>
    <name type="synonym">Mertensiothuria leucospilota</name>
    <dbReference type="NCBI Taxonomy" id="206669"/>
    <lineage>
        <taxon>Eukaryota</taxon>
        <taxon>Metazoa</taxon>
        <taxon>Echinodermata</taxon>
        <taxon>Eleutherozoa</taxon>
        <taxon>Echinozoa</taxon>
        <taxon>Holothuroidea</taxon>
        <taxon>Aspidochirotacea</taxon>
        <taxon>Aspidochirotida</taxon>
        <taxon>Holothuriidae</taxon>
        <taxon>Holothuria</taxon>
    </lineage>
</organism>
<protein>
    <submittedName>
        <fullName evidence="4">Carbamoyl-phosphate synthase [ammonia], mitochondrial</fullName>
    </submittedName>
</protein>
<keyword evidence="2" id="KW-0547">Nucleotide-binding</keyword>
<accession>A0A9Q1B9I9</accession>
<keyword evidence="3" id="KW-0067">ATP-binding</keyword>
<dbReference type="GO" id="GO:0004088">
    <property type="term" value="F:carbamoyl-phosphate synthase (glutamine-hydrolyzing) activity"/>
    <property type="evidence" value="ECO:0007669"/>
    <property type="project" value="TreeGrafter"/>
</dbReference>
<dbReference type="Proteomes" id="UP001152320">
    <property type="component" value="Unassembled WGS sequence"/>
</dbReference>
<reference evidence="4" key="1">
    <citation type="submission" date="2021-10" db="EMBL/GenBank/DDBJ databases">
        <title>Tropical sea cucumber genome reveals ecological adaptation and Cuvierian tubules defense mechanism.</title>
        <authorList>
            <person name="Chen T."/>
        </authorList>
    </citation>
    <scope>NUCLEOTIDE SEQUENCE</scope>
    <source>
        <strain evidence="4">Nanhai2018</strain>
        <tissue evidence="4">Muscle</tissue>
    </source>
</reference>
<keyword evidence="5" id="KW-1185">Reference proteome</keyword>
<comment type="caution">
    <text evidence="4">The sequence shown here is derived from an EMBL/GenBank/DDBJ whole genome shotgun (WGS) entry which is preliminary data.</text>
</comment>
<proteinExistence type="predicted"/>
<dbReference type="PANTHER" id="PTHR11405:SF53">
    <property type="entry name" value="CARBAMOYL-PHOSPHATE SYNTHASE [AMMONIA], MITOCHONDRIAL"/>
    <property type="match status" value="1"/>
</dbReference>
<sequence length="192" mass="21618">MQFLAKKNDVMVIECNLQASRSFPFMSKTIICDMINIATKAMTGEHFDQSLLPLLNNSFAPEDYLFATEKTAKYLQDHNIPAFTVVWPLAVMKEEEREYPPATRYYITVVDELNNLLKNSFQITTSACKRNRALACNFLHLISSPFSNLPGTNKGFEVVKLFAEALDEAGNLDASTLFHFTKPSGSNFSKEA</sequence>
<evidence type="ECO:0000256" key="2">
    <source>
        <dbReference type="ARBA" id="ARBA00022741"/>
    </source>
</evidence>
<dbReference type="GO" id="GO:0005737">
    <property type="term" value="C:cytoplasm"/>
    <property type="evidence" value="ECO:0007669"/>
    <property type="project" value="TreeGrafter"/>
</dbReference>
<dbReference type="Gene3D" id="3.30.470.20">
    <property type="entry name" value="ATP-grasp fold, B domain"/>
    <property type="match status" value="1"/>
</dbReference>